<evidence type="ECO:0000313" key="3">
    <source>
        <dbReference type="Proteomes" id="UP000322225"/>
    </source>
</evidence>
<organism evidence="2 3">
    <name type="scientific">Kwoniella shandongensis</name>
    <dbReference type="NCBI Taxonomy" id="1734106"/>
    <lineage>
        <taxon>Eukaryota</taxon>
        <taxon>Fungi</taxon>
        <taxon>Dikarya</taxon>
        <taxon>Basidiomycota</taxon>
        <taxon>Agaricomycotina</taxon>
        <taxon>Tremellomycetes</taxon>
        <taxon>Tremellales</taxon>
        <taxon>Cryptococcaceae</taxon>
        <taxon>Kwoniella</taxon>
    </lineage>
</organism>
<proteinExistence type="predicted"/>
<dbReference type="Pfam" id="PF03190">
    <property type="entry name" value="Thioredox_DsbH"/>
    <property type="match status" value="1"/>
</dbReference>
<dbReference type="Gene3D" id="1.50.10.10">
    <property type="match status" value="1"/>
</dbReference>
<dbReference type="PANTHER" id="PTHR42899">
    <property type="entry name" value="SPERMATOGENESIS-ASSOCIATED PROTEIN 20"/>
    <property type="match status" value="1"/>
</dbReference>
<dbReference type="OrthoDB" id="1923667at2759"/>
<dbReference type="InterPro" id="IPR004879">
    <property type="entry name" value="Ssp411-like_TRX"/>
</dbReference>
<accession>A0A5M6C3L4</accession>
<keyword evidence="3" id="KW-1185">Reference proteome</keyword>
<dbReference type="InterPro" id="IPR024705">
    <property type="entry name" value="Ssp411"/>
</dbReference>
<dbReference type="EMBL" id="CP144060">
    <property type="protein sequence ID" value="WWD20961.1"/>
    <property type="molecule type" value="Genomic_DNA"/>
</dbReference>
<dbReference type="SUPFAM" id="SSF52833">
    <property type="entry name" value="Thioredoxin-like"/>
    <property type="match status" value="1"/>
</dbReference>
<dbReference type="AlphaFoldDB" id="A0A5M6C3L4"/>
<dbReference type="InterPro" id="IPR036249">
    <property type="entry name" value="Thioredoxin-like_sf"/>
</dbReference>
<evidence type="ECO:0000259" key="1">
    <source>
        <dbReference type="Pfam" id="PF03190"/>
    </source>
</evidence>
<reference evidence="2" key="2">
    <citation type="submission" date="2024-01" db="EMBL/GenBank/DDBJ databases">
        <title>Comparative genomics of Cryptococcus and Kwoniella reveals pathogenesis evolution and contrasting modes of karyotype evolution via chromosome fusion or intercentromeric recombination.</title>
        <authorList>
            <person name="Coelho M.A."/>
            <person name="David-Palma M."/>
            <person name="Shea T."/>
            <person name="Bowers K."/>
            <person name="McGinley-Smith S."/>
            <person name="Mohammad A.W."/>
            <person name="Gnirke A."/>
            <person name="Yurkov A.M."/>
            <person name="Nowrousian M."/>
            <person name="Sun S."/>
            <person name="Cuomo C.A."/>
            <person name="Heitman J."/>
        </authorList>
    </citation>
    <scope>NUCLEOTIDE SEQUENCE</scope>
    <source>
        <strain evidence="2">CBS 12478</strain>
    </source>
</reference>
<dbReference type="InterPro" id="IPR008928">
    <property type="entry name" value="6-hairpin_glycosidase_sf"/>
</dbReference>
<evidence type="ECO:0000313" key="2">
    <source>
        <dbReference type="EMBL" id="WWD20961.1"/>
    </source>
</evidence>
<dbReference type="InterPro" id="IPR012341">
    <property type="entry name" value="6hp_glycosidase-like_sf"/>
</dbReference>
<gene>
    <name evidence="2" type="ORF">CI109_105439</name>
</gene>
<feature type="domain" description="Spermatogenesis-associated protein 20-like TRX" evidence="1">
    <location>
        <begin position="17"/>
        <end position="171"/>
    </location>
</feature>
<dbReference type="PANTHER" id="PTHR42899:SF1">
    <property type="entry name" value="SPERMATOGENESIS-ASSOCIATED PROTEIN 20"/>
    <property type="match status" value="1"/>
</dbReference>
<dbReference type="GO" id="GO:0003824">
    <property type="term" value="F:catalytic activity"/>
    <property type="evidence" value="ECO:0007669"/>
    <property type="project" value="UniProtKB-ARBA"/>
</dbReference>
<dbReference type="Proteomes" id="UP000322225">
    <property type="component" value="Chromosome 10"/>
</dbReference>
<dbReference type="GeneID" id="43587460"/>
<dbReference type="GO" id="GO:0005975">
    <property type="term" value="P:carbohydrate metabolic process"/>
    <property type="evidence" value="ECO:0007669"/>
    <property type="project" value="InterPro"/>
</dbReference>
<dbReference type="PIRSF" id="PIRSF006402">
    <property type="entry name" value="UCP006402_thioredoxin"/>
    <property type="match status" value="1"/>
</dbReference>
<dbReference type="Gene3D" id="3.40.30.10">
    <property type="entry name" value="Glutaredoxin"/>
    <property type="match status" value="1"/>
</dbReference>
<sequence>MSSSSSATAAAMPQLTNVLAKSKSPYLLQHKDNPVAWQEFTSETISLAKQLDRPIFLSSGYSACHWCHVLAHESFEDPEVAKIMNEYFVNVKVDREERPDVDRVYMSYLQASSGGGGWPMSIFMTPSLEPFFAGTYFPKNRFISLLVRIQESWEDDREKCEEMGKGVIESLKEMSGGSRVPGTLDQILSTSPALKIHTQLTRLHDPRYGGFAQGGSHSKGPKFPSCSMTLEPLARLATIPLSAEATESGGDQEVREKSREMAIKMIRGIWEGGMRDWVGGGVARYSVDEKWIVPHFEKMLYDQAQLVSCALDFAQICDPTQAQDENDRGKLEADRKVCYDLAADILDYSLRDLRSPEGGFWSAEDADSAPEPGAKKSEGAFYIWDKEEIDEILGEDSKVFNYFFGVKRDGNVDPVHDAHGEMTGKNILYQAKSYIDTAKKFSKAEDEAKRIVKASCEKLKERRDKREKPGLDDKILTAWNGLMLSALAKAAMTLPTTYPVAEQCLAAAEGVADFLKTRVWDEASSTLIRSWREGKGPTGQTDDYAFLIRGLLDLYEATGDERHALWAVELQKRQDDLFWDEQGGGYFASAPDEHVLVRMKDAQDAAEPSAISVSVHNLSRFSLLISNEYDQYEKKAEETYLSIGEELKQMPRAFGYSVAGLMDLEKGYREVIIIGSKSDPTTKQFLALAREKYTPNQIVIQIDPADPPLQLAEKNEVIKSLIEGLSSKDTQTQTQRVSLRVCEGGVCGLPSEDVEGVKALLGLA</sequence>
<reference evidence="2" key="1">
    <citation type="submission" date="2017-08" db="EMBL/GenBank/DDBJ databases">
        <authorList>
            <person name="Cuomo C."/>
            <person name="Billmyre B."/>
            <person name="Heitman J."/>
        </authorList>
    </citation>
    <scope>NUCLEOTIDE SEQUENCE</scope>
    <source>
        <strain evidence="2">CBS 12478</strain>
    </source>
</reference>
<dbReference type="KEGG" id="ksn:43587460"/>
<dbReference type="SUPFAM" id="SSF48208">
    <property type="entry name" value="Six-hairpin glycosidases"/>
    <property type="match status" value="1"/>
</dbReference>
<dbReference type="RefSeq" id="XP_031862198.1">
    <property type="nucleotide sequence ID" value="XM_032003340.1"/>
</dbReference>
<protein>
    <recommendedName>
        <fullName evidence="1">Spermatogenesis-associated protein 20-like TRX domain-containing protein</fullName>
    </recommendedName>
</protein>
<dbReference type="CDD" id="cd02955">
    <property type="entry name" value="SSP411"/>
    <property type="match status" value="1"/>
</dbReference>
<name>A0A5M6C3L4_9TREE</name>